<feature type="compositionally biased region" description="Low complexity" evidence="1">
    <location>
        <begin position="199"/>
        <end position="209"/>
    </location>
</feature>
<dbReference type="EMBL" id="CP012333">
    <property type="protein sequence ID" value="AKU99343.1"/>
    <property type="molecule type" value="Genomic_DNA"/>
</dbReference>
<evidence type="ECO:0000256" key="1">
    <source>
        <dbReference type="SAM" id="MobiDB-lite"/>
    </source>
</evidence>
<feature type="compositionally biased region" description="Low complexity" evidence="1">
    <location>
        <begin position="132"/>
        <end position="145"/>
    </location>
</feature>
<feature type="region of interest" description="Disordered" evidence="1">
    <location>
        <begin position="132"/>
        <end position="232"/>
    </location>
</feature>
<dbReference type="KEGG" id="llu:AKJ09_06007"/>
<name>A0A0K1Q0N8_9BACT</name>
<organism evidence="3 4">
    <name type="scientific">Labilithrix luteola</name>
    <dbReference type="NCBI Taxonomy" id="1391654"/>
    <lineage>
        <taxon>Bacteria</taxon>
        <taxon>Pseudomonadati</taxon>
        <taxon>Myxococcota</taxon>
        <taxon>Polyangia</taxon>
        <taxon>Polyangiales</taxon>
        <taxon>Labilitrichaceae</taxon>
        <taxon>Labilithrix</taxon>
    </lineage>
</organism>
<dbReference type="AlphaFoldDB" id="A0A0K1Q0N8"/>
<feature type="compositionally biased region" description="Low complexity" evidence="1">
    <location>
        <begin position="157"/>
        <end position="175"/>
    </location>
</feature>
<feature type="transmembrane region" description="Helical" evidence="2">
    <location>
        <begin position="86"/>
        <end position="107"/>
    </location>
</feature>
<accession>A0A0K1Q0N8</accession>
<proteinExistence type="predicted"/>
<sequence>MTPTDVFAAAQARDARHRQGAEALIAGFDRPGRSPRRARASRDFVDYYASSKNSEPFVPRRNTEDEINSAVERVEGLAPRKGLPSWAPLVIVTVTACILVAGVAYIATSDDPPPRTSSSTASAAVSTAATTLTAASGSGASTRSARPPDDIPPPATPDTVILPATAAPDLDAPALHKVTPSASMSGRPRAPEPPPSPQPAQGSHPATTNPTPPATAAPPSSTPPRDDFIRAL</sequence>
<dbReference type="STRING" id="1391654.AKJ09_06007"/>
<keyword evidence="2" id="KW-0812">Transmembrane</keyword>
<evidence type="ECO:0000256" key="2">
    <source>
        <dbReference type="SAM" id="Phobius"/>
    </source>
</evidence>
<evidence type="ECO:0000313" key="3">
    <source>
        <dbReference type="EMBL" id="AKU99343.1"/>
    </source>
</evidence>
<keyword evidence="2" id="KW-1133">Transmembrane helix</keyword>
<gene>
    <name evidence="3" type="ORF">AKJ09_06007</name>
</gene>
<protein>
    <submittedName>
        <fullName evidence="3">Uncharacterized protein</fullName>
    </submittedName>
</protein>
<evidence type="ECO:0000313" key="4">
    <source>
        <dbReference type="Proteomes" id="UP000064967"/>
    </source>
</evidence>
<keyword evidence="2" id="KW-0472">Membrane</keyword>
<reference evidence="3 4" key="1">
    <citation type="submission" date="2015-08" db="EMBL/GenBank/DDBJ databases">
        <authorList>
            <person name="Babu N.S."/>
            <person name="Beckwith C.J."/>
            <person name="Beseler K.G."/>
            <person name="Brison A."/>
            <person name="Carone J.V."/>
            <person name="Caskin T.P."/>
            <person name="Diamond M."/>
            <person name="Durham M.E."/>
            <person name="Foxe J.M."/>
            <person name="Go M."/>
            <person name="Henderson B.A."/>
            <person name="Jones I.B."/>
            <person name="McGettigan J.A."/>
            <person name="Micheletti S.J."/>
            <person name="Nasrallah M.E."/>
            <person name="Ortiz D."/>
            <person name="Piller C.R."/>
            <person name="Privatt S.R."/>
            <person name="Schneider S.L."/>
            <person name="Sharp S."/>
            <person name="Smith T.C."/>
            <person name="Stanton J.D."/>
            <person name="Ullery H.E."/>
            <person name="Wilson R.J."/>
            <person name="Serrano M.G."/>
            <person name="Buck G."/>
            <person name="Lee V."/>
            <person name="Wang Y."/>
            <person name="Carvalho R."/>
            <person name="Voegtly L."/>
            <person name="Shi R."/>
            <person name="Duckworth R."/>
            <person name="Johnson A."/>
            <person name="Loviza R."/>
            <person name="Walstead R."/>
            <person name="Shah Z."/>
            <person name="Kiflezghi M."/>
            <person name="Wade K."/>
            <person name="Ball S.L."/>
            <person name="Bradley K.W."/>
            <person name="Asai D.J."/>
            <person name="Bowman C.A."/>
            <person name="Russell D.A."/>
            <person name="Pope W.H."/>
            <person name="Jacobs-Sera D."/>
            <person name="Hendrix R.W."/>
            <person name="Hatfull G.F."/>
        </authorList>
    </citation>
    <scope>NUCLEOTIDE SEQUENCE [LARGE SCALE GENOMIC DNA]</scope>
    <source>
        <strain evidence="3 4">DSM 27648</strain>
    </source>
</reference>
<dbReference type="Proteomes" id="UP000064967">
    <property type="component" value="Chromosome"/>
</dbReference>
<feature type="compositionally biased region" description="Pro residues" evidence="1">
    <location>
        <begin position="210"/>
        <end position="222"/>
    </location>
</feature>
<keyword evidence="4" id="KW-1185">Reference proteome</keyword>